<dbReference type="GO" id="GO:0004674">
    <property type="term" value="F:protein serine/threonine kinase activity"/>
    <property type="evidence" value="ECO:0007669"/>
    <property type="project" value="UniProtKB-KW"/>
</dbReference>
<dbReference type="InterPro" id="IPR008271">
    <property type="entry name" value="Ser/Thr_kinase_AS"/>
</dbReference>
<feature type="domain" description="Protein kinase" evidence="10">
    <location>
        <begin position="60"/>
        <end position="331"/>
    </location>
</feature>
<dbReference type="InterPro" id="IPR011009">
    <property type="entry name" value="Kinase-like_dom_sf"/>
</dbReference>
<comment type="catalytic activity">
    <reaction evidence="7">
        <text>L-threonyl-[protein] + ATP = O-phospho-L-threonyl-[protein] + ADP + H(+)</text>
        <dbReference type="Rhea" id="RHEA:46608"/>
        <dbReference type="Rhea" id="RHEA-COMP:11060"/>
        <dbReference type="Rhea" id="RHEA-COMP:11605"/>
        <dbReference type="ChEBI" id="CHEBI:15378"/>
        <dbReference type="ChEBI" id="CHEBI:30013"/>
        <dbReference type="ChEBI" id="CHEBI:30616"/>
        <dbReference type="ChEBI" id="CHEBI:61977"/>
        <dbReference type="ChEBI" id="CHEBI:456216"/>
        <dbReference type="EC" id="2.7.11.1"/>
    </reaction>
</comment>
<dbReference type="OrthoDB" id="9779541at2"/>
<evidence type="ECO:0000256" key="6">
    <source>
        <dbReference type="ARBA" id="ARBA00022840"/>
    </source>
</evidence>
<evidence type="ECO:0000256" key="1">
    <source>
        <dbReference type="ARBA" id="ARBA00012513"/>
    </source>
</evidence>
<comment type="catalytic activity">
    <reaction evidence="8">
        <text>L-seryl-[protein] + ATP = O-phospho-L-seryl-[protein] + ADP + H(+)</text>
        <dbReference type="Rhea" id="RHEA:17989"/>
        <dbReference type="Rhea" id="RHEA-COMP:9863"/>
        <dbReference type="Rhea" id="RHEA-COMP:11604"/>
        <dbReference type="ChEBI" id="CHEBI:15378"/>
        <dbReference type="ChEBI" id="CHEBI:29999"/>
        <dbReference type="ChEBI" id="CHEBI:30616"/>
        <dbReference type="ChEBI" id="CHEBI:83421"/>
        <dbReference type="ChEBI" id="CHEBI:456216"/>
        <dbReference type="EC" id="2.7.11.1"/>
    </reaction>
</comment>
<gene>
    <name evidence="11" type="ordered locus">Adeh_0115</name>
</gene>
<dbReference type="PROSITE" id="PS00108">
    <property type="entry name" value="PROTEIN_KINASE_ST"/>
    <property type="match status" value="1"/>
</dbReference>
<dbReference type="KEGG" id="ade:Adeh_0115"/>
<dbReference type="Gene3D" id="1.10.510.10">
    <property type="entry name" value="Transferase(Phosphotransferase) domain 1"/>
    <property type="match status" value="1"/>
</dbReference>
<dbReference type="Gene3D" id="3.30.200.20">
    <property type="entry name" value="Phosphorylase Kinase, domain 1"/>
    <property type="match status" value="1"/>
</dbReference>
<dbReference type="eggNOG" id="COG0515">
    <property type="taxonomic scope" value="Bacteria"/>
</dbReference>
<evidence type="ECO:0000259" key="10">
    <source>
        <dbReference type="PROSITE" id="PS50011"/>
    </source>
</evidence>
<dbReference type="Pfam" id="PF00069">
    <property type="entry name" value="Pkinase"/>
    <property type="match status" value="1"/>
</dbReference>
<organism evidence="11 12">
    <name type="scientific">Anaeromyxobacter dehalogenans (strain 2CP-C)</name>
    <dbReference type="NCBI Taxonomy" id="290397"/>
    <lineage>
        <taxon>Bacteria</taxon>
        <taxon>Pseudomonadati</taxon>
        <taxon>Myxococcota</taxon>
        <taxon>Myxococcia</taxon>
        <taxon>Myxococcales</taxon>
        <taxon>Cystobacterineae</taxon>
        <taxon>Anaeromyxobacteraceae</taxon>
        <taxon>Anaeromyxobacter</taxon>
    </lineage>
</organism>
<reference evidence="11 12" key="1">
    <citation type="submission" date="2006-01" db="EMBL/GenBank/DDBJ databases">
        <title>Complete sequence of Anaeromyxobacter dehalogenans 2CP-C.</title>
        <authorList>
            <consortium name="US DOE Joint Genome Institute"/>
            <person name="Copeland A."/>
            <person name="Lucas S."/>
            <person name="Lapidus A."/>
            <person name="Barry K."/>
            <person name="Detter J.C."/>
            <person name="Glavina T."/>
            <person name="Hammon N."/>
            <person name="Israni S."/>
            <person name="Pitluck S."/>
            <person name="Brettin T."/>
            <person name="Bruce D."/>
            <person name="Han C."/>
            <person name="Tapia R."/>
            <person name="Gilna P."/>
            <person name="Kiss H."/>
            <person name="Schmutz J."/>
            <person name="Larimer F."/>
            <person name="Land M."/>
            <person name="Kyrpides N."/>
            <person name="Anderson I."/>
            <person name="Sanford R.A."/>
            <person name="Ritalahti K.M."/>
            <person name="Thomas H.S."/>
            <person name="Kirby J.R."/>
            <person name="Zhulin I.B."/>
            <person name="Loeffler F.E."/>
            <person name="Richardson P."/>
        </authorList>
    </citation>
    <scope>NUCLEOTIDE SEQUENCE [LARGE SCALE GENOMIC DNA]</scope>
    <source>
        <strain evidence="11 12">2CP-C</strain>
    </source>
</reference>
<dbReference type="PANTHER" id="PTHR43289:SF6">
    <property type="entry name" value="SERINE_THREONINE-PROTEIN KINASE NEKL-3"/>
    <property type="match status" value="1"/>
</dbReference>
<dbReference type="EMBL" id="CP000251">
    <property type="protein sequence ID" value="ABC79892.1"/>
    <property type="molecule type" value="Genomic_DNA"/>
</dbReference>
<dbReference type="FunFam" id="1.10.510.10:FF:000021">
    <property type="entry name" value="Serine/threonine protein kinase"/>
    <property type="match status" value="1"/>
</dbReference>
<accession>Q2IM57</accession>
<dbReference type="PROSITE" id="PS00107">
    <property type="entry name" value="PROTEIN_KINASE_ATP"/>
    <property type="match status" value="1"/>
</dbReference>
<keyword evidence="3" id="KW-0808">Transferase</keyword>
<dbReference type="FunFam" id="3.30.200.20:FF:000035">
    <property type="entry name" value="Serine/threonine protein kinase Stk1"/>
    <property type="match status" value="1"/>
</dbReference>
<evidence type="ECO:0000313" key="11">
    <source>
        <dbReference type="EMBL" id="ABC79892.1"/>
    </source>
</evidence>
<evidence type="ECO:0000256" key="4">
    <source>
        <dbReference type="ARBA" id="ARBA00022741"/>
    </source>
</evidence>
<evidence type="ECO:0000256" key="8">
    <source>
        <dbReference type="ARBA" id="ARBA00048679"/>
    </source>
</evidence>
<evidence type="ECO:0000256" key="9">
    <source>
        <dbReference type="PROSITE-ProRule" id="PRU10141"/>
    </source>
</evidence>
<dbReference type="GO" id="GO:0005524">
    <property type="term" value="F:ATP binding"/>
    <property type="evidence" value="ECO:0007669"/>
    <property type="project" value="UniProtKB-UniRule"/>
</dbReference>
<dbReference type="SUPFAM" id="SSF56112">
    <property type="entry name" value="Protein kinase-like (PK-like)"/>
    <property type="match status" value="1"/>
</dbReference>
<keyword evidence="6 9" id="KW-0067">ATP-binding</keyword>
<evidence type="ECO:0000256" key="7">
    <source>
        <dbReference type="ARBA" id="ARBA00047899"/>
    </source>
</evidence>
<dbReference type="PANTHER" id="PTHR43289">
    <property type="entry name" value="MITOGEN-ACTIVATED PROTEIN KINASE KINASE KINASE 20-RELATED"/>
    <property type="match status" value="1"/>
</dbReference>
<evidence type="ECO:0000313" key="12">
    <source>
        <dbReference type="Proteomes" id="UP000001935"/>
    </source>
</evidence>
<evidence type="ECO:0000256" key="2">
    <source>
        <dbReference type="ARBA" id="ARBA00022527"/>
    </source>
</evidence>
<dbReference type="InterPro" id="IPR017441">
    <property type="entry name" value="Protein_kinase_ATP_BS"/>
</dbReference>
<dbReference type="Proteomes" id="UP000001935">
    <property type="component" value="Chromosome"/>
</dbReference>
<evidence type="ECO:0000256" key="5">
    <source>
        <dbReference type="ARBA" id="ARBA00022777"/>
    </source>
</evidence>
<evidence type="ECO:0000256" key="3">
    <source>
        <dbReference type="ARBA" id="ARBA00022679"/>
    </source>
</evidence>
<keyword evidence="4 9" id="KW-0547">Nucleotide-binding</keyword>
<dbReference type="STRING" id="290397.Adeh_0115"/>
<dbReference type="CDD" id="cd14014">
    <property type="entry name" value="STKc_PknB_like"/>
    <property type="match status" value="1"/>
</dbReference>
<dbReference type="InterPro" id="IPR000719">
    <property type="entry name" value="Prot_kinase_dom"/>
</dbReference>
<dbReference type="RefSeq" id="WP_011419175.1">
    <property type="nucleotide sequence ID" value="NC_007760.1"/>
</dbReference>
<dbReference type="EC" id="2.7.11.1" evidence="1"/>
<keyword evidence="2 11" id="KW-0723">Serine/threonine-protein kinase</keyword>
<name>Q2IM57_ANADE</name>
<dbReference type="AlphaFoldDB" id="Q2IM57"/>
<sequence>MPGPLAIPDLRAPCPGCGHLAEPAGGPLNFCPRCGLDLRETARRAPPPDPLVGRVIADRYRLVSLLGEGGMGAVYRAEHVQMGKALAVKVLRGDFARDPSAAERFRAEARIVSRLSHPHTIAVFDFGELPERGFYLAMEYVPGQDLARALREGGAFSEARAVGVAQQVLGSLAEAHEAGVVHRDMKPANVMLMQARPGEDFAKVLDFGIAKLRDEAGGATTGAGAVVGTPSCLAPEQARGGPVDARADLYAMGCLLYELVSGRPPFTAASPVAVITAHLHDPPPPLRQVAPGVSPRLAEVVHRALRKDPAERFPSADAMRAALAGPGHPARPSRRPALPRAAGELELASREDFRDGLEQGALERQVGVLRPQRLVTPAGAALVAAVALAAGAAWRWDDLYAALADRAPGIAARVPAALRPAAAAWVEREPNDGAAEATPLPLLPRADGVPAAEVRGAVGAPRRPDEGDLDVYRLAVPDGAGRRVLRARWHAAGAAPDQGIPGLAVTLSLNRAPAGAERAPLVAAAGEGGPGAAEALSAEVEPGTYWLSVRERHAAGAAPAGRPDAPYALEVELAPPAPGEAATRAPQK</sequence>
<dbReference type="PROSITE" id="PS50011">
    <property type="entry name" value="PROTEIN_KINASE_DOM"/>
    <property type="match status" value="1"/>
</dbReference>
<proteinExistence type="predicted"/>
<dbReference type="HOGENOM" id="CLU_462063_0_0_7"/>
<dbReference type="SMART" id="SM00220">
    <property type="entry name" value="S_TKc"/>
    <property type="match status" value="1"/>
</dbReference>
<feature type="binding site" evidence="9">
    <location>
        <position position="89"/>
    </location>
    <ligand>
        <name>ATP</name>
        <dbReference type="ChEBI" id="CHEBI:30616"/>
    </ligand>
</feature>
<keyword evidence="5 11" id="KW-0418">Kinase</keyword>
<protein>
    <recommendedName>
        <fullName evidence="1">non-specific serine/threonine protein kinase</fullName>
        <ecNumber evidence="1">2.7.11.1</ecNumber>
    </recommendedName>
</protein>